<name>A0A0M6ZQ53_9HYPH</name>
<dbReference type="Gene3D" id="3.40.50.300">
    <property type="entry name" value="P-loop containing nucleotide triphosphate hydrolases"/>
    <property type="match status" value="1"/>
</dbReference>
<evidence type="ECO:0000256" key="5">
    <source>
        <dbReference type="ARBA" id="ARBA00022741"/>
    </source>
</evidence>
<evidence type="ECO:0000313" key="9">
    <source>
        <dbReference type="EMBL" id="CTQ63553.1"/>
    </source>
</evidence>
<evidence type="ECO:0000256" key="1">
    <source>
        <dbReference type="ARBA" id="ARBA00004417"/>
    </source>
</evidence>
<keyword evidence="6" id="KW-0067">ATP-binding</keyword>
<dbReference type="CDD" id="cd03257">
    <property type="entry name" value="ABC_NikE_OppD_transporters"/>
    <property type="match status" value="1"/>
</dbReference>
<keyword evidence="5" id="KW-0547">Nucleotide-binding</keyword>
<dbReference type="PROSITE" id="PS50893">
    <property type="entry name" value="ABC_TRANSPORTER_2"/>
    <property type="match status" value="1"/>
</dbReference>
<feature type="domain" description="ABC transporter" evidence="8">
    <location>
        <begin position="9"/>
        <end position="247"/>
    </location>
</feature>
<sequence>MRTDNKALLKVENLSARIDRQVVLDNLSFEVDQGECVAVVGGSGAGKSTLLRCMMGLTRPASPYRGSLWFGGTERCFTSKKQHARPEGIAFVPQNPDHGFDPLKRLNWQWRQAARIVTGSSAFNASQQALMDSLGLRSFGSSFPHQWSRGMQQRLLLGIALLGKPRLLILDEPTSALDSLIAAQVLRTVMTYAQEQDIALLIVTHDLALAARFATRTAIMTAGQIVEFGETSKLLDEPNTAYGKLLVSHRNWEVAVSHGDTVSAAAE</sequence>
<dbReference type="InterPro" id="IPR050388">
    <property type="entry name" value="ABC_Ni/Peptide_Import"/>
</dbReference>
<proteinExistence type="inferred from homology"/>
<dbReference type="SMART" id="SM00382">
    <property type="entry name" value="AAA"/>
    <property type="match status" value="1"/>
</dbReference>
<dbReference type="InterPro" id="IPR003439">
    <property type="entry name" value="ABC_transporter-like_ATP-bd"/>
</dbReference>
<keyword evidence="3" id="KW-0813">Transport</keyword>
<dbReference type="InterPro" id="IPR003593">
    <property type="entry name" value="AAA+_ATPase"/>
</dbReference>
<keyword evidence="4" id="KW-1003">Cell membrane</keyword>
<evidence type="ECO:0000256" key="7">
    <source>
        <dbReference type="ARBA" id="ARBA00023136"/>
    </source>
</evidence>
<dbReference type="EMBL" id="CXWC01000001">
    <property type="protein sequence ID" value="CTQ63553.1"/>
    <property type="molecule type" value="Genomic_DNA"/>
</dbReference>
<reference evidence="10" key="1">
    <citation type="submission" date="2015-07" db="EMBL/GenBank/DDBJ databases">
        <authorList>
            <person name="Rodrigo-Torres Lidia"/>
            <person name="Arahal R.David."/>
        </authorList>
    </citation>
    <scope>NUCLEOTIDE SEQUENCE [LARGE SCALE GENOMIC DNA]</scope>
    <source>
        <strain evidence="10">CECT 5096</strain>
    </source>
</reference>
<dbReference type="Proteomes" id="UP000049983">
    <property type="component" value="Unassembled WGS sequence"/>
</dbReference>
<evidence type="ECO:0000256" key="6">
    <source>
        <dbReference type="ARBA" id="ARBA00022840"/>
    </source>
</evidence>
<dbReference type="GO" id="GO:0016887">
    <property type="term" value="F:ATP hydrolysis activity"/>
    <property type="evidence" value="ECO:0007669"/>
    <property type="project" value="InterPro"/>
</dbReference>
<keyword evidence="10" id="KW-1185">Reference proteome</keyword>
<evidence type="ECO:0000256" key="4">
    <source>
        <dbReference type="ARBA" id="ARBA00022475"/>
    </source>
</evidence>
<gene>
    <name evidence="9" type="primary">oppD_1</name>
    <name evidence="9" type="ORF">LA5096_00012</name>
</gene>
<dbReference type="RefSeq" id="WP_208992684.1">
    <property type="nucleotide sequence ID" value="NZ_CXWA01000003.1"/>
</dbReference>
<protein>
    <submittedName>
        <fullName evidence="9">Stage 0 sporulation protein KD</fullName>
    </submittedName>
</protein>
<dbReference type="GO" id="GO:0005886">
    <property type="term" value="C:plasma membrane"/>
    <property type="evidence" value="ECO:0007669"/>
    <property type="project" value="UniProtKB-SubCell"/>
</dbReference>
<dbReference type="SUPFAM" id="SSF52540">
    <property type="entry name" value="P-loop containing nucleoside triphosphate hydrolases"/>
    <property type="match status" value="1"/>
</dbReference>
<dbReference type="PANTHER" id="PTHR43297">
    <property type="entry name" value="OLIGOPEPTIDE TRANSPORT ATP-BINDING PROTEIN APPD"/>
    <property type="match status" value="1"/>
</dbReference>
<dbReference type="InterPro" id="IPR027417">
    <property type="entry name" value="P-loop_NTPase"/>
</dbReference>
<evidence type="ECO:0000256" key="3">
    <source>
        <dbReference type="ARBA" id="ARBA00022448"/>
    </source>
</evidence>
<dbReference type="AlphaFoldDB" id="A0A0M6ZQ53"/>
<dbReference type="PANTHER" id="PTHR43297:SF11">
    <property type="entry name" value="ATPASE COMPONENT OF ABC-TYPE TRANSPORT SYSTEM"/>
    <property type="match status" value="1"/>
</dbReference>
<comment type="subcellular location">
    <subcellularLocation>
        <location evidence="1">Cell inner membrane</location>
        <topology evidence="1">Peripheral membrane protein</topology>
    </subcellularLocation>
</comment>
<evidence type="ECO:0000259" key="8">
    <source>
        <dbReference type="PROSITE" id="PS50893"/>
    </source>
</evidence>
<evidence type="ECO:0000256" key="2">
    <source>
        <dbReference type="ARBA" id="ARBA00005417"/>
    </source>
</evidence>
<accession>A0A0M6ZQ53</accession>
<evidence type="ECO:0000313" key="10">
    <source>
        <dbReference type="Proteomes" id="UP000049983"/>
    </source>
</evidence>
<dbReference type="STRING" id="311410.LA5095_02643"/>
<keyword evidence="7" id="KW-0472">Membrane</keyword>
<dbReference type="GeneID" id="97667494"/>
<dbReference type="Pfam" id="PF00005">
    <property type="entry name" value="ABC_tran"/>
    <property type="match status" value="1"/>
</dbReference>
<organism evidence="9 10">
    <name type="scientific">Roseibium album</name>
    <dbReference type="NCBI Taxonomy" id="311410"/>
    <lineage>
        <taxon>Bacteria</taxon>
        <taxon>Pseudomonadati</taxon>
        <taxon>Pseudomonadota</taxon>
        <taxon>Alphaproteobacteria</taxon>
        <taxon>Hyphomicrobiales</taxon>
        <taxon>Stappiaceae</taxon>
        <taxon>Roseibium</taxon>
    </lineage>
</organism>
<dbReference type="GO" id="GO:0005524">
    <property type="term" value="F:ATP binding"/>
    <property type="evidence" value="ECO:0007669"/>
    <property type="project" value="UniProtKB-KW"/>
</dbReference>
<comment type="similarity">
    <text evidence="2">Belongs to the ABC transporter superfamily.</text>
</comment>